<feature type="compositionally biased region" description="Acidic residues" evidence="1">
    <location>
        <begin position="315"/>
        <end position="347"/>
    </location>
</feature>
<dbReference type="Pfam" id="PF01636">
    <property type="entry name" value="APH"/>
    <property type="match status" value="1"/>
</dbReference>
<evidence type="ECO:0000256" key="1">
    <source>
        <dbReference type="SAM" id="MobiDB-lite"/>
    </source>
</evidence>
<dbReference type="InterPro" id="IPR051678">
    <property type="entry name" value="AGP_Transferase"/>
</dbReference>
<name>A0A3N2BEM3_9MICO</name>
<feature type="domain" description="Aminoglycoside phosphotransferase" evidence="2">
    <location>
        <begin position="35"/>
        <end position="252"/>
    </location>
</feature>
<evidence type="ECO:0000259" key="2">
    <source>
        <dbReference type="Pfam" id="PF01636"/>
    </source>
</evidence>
<organism evidence="3 4">
    <name type="scientific">Bogoriella caseilytica</name>
    <dbReference type="NCBI Taxonomy" id="56055"/>
    <lineage>
        <taxon>Bacteria</taxon>
        <taxon>Bacillati</taxon>
        <taxon>Actinomycetota</taxon>
        <taxon>Actinomycetes</taxon>
        <taxon>Micrococcales</taxon>
        <taxon>Bogoriellaceae</taxon>
        <taxon>Bogoriella</taxon>
    </lineage>
</organism>
<feature type="region of interest" description="Disordered" evidence="1">
    <location>
        <begin position="298"/>
        <end position="376"/>
    </location>
</feature>
<sequence length="376" mass="40065">MLALAALATSAVPGLDVVATRPPQLTTSEFQSTGVLDGNGRAWVVRAPLTDAAGAALEAEAALLVRLAEEVSSGRLPFAVPQPAGFAQLPEGGRAMVHRALVGREVLLDELDGGPLAVDLARAIAAIHELDIALVAELGLPVYDAEAFRKRRLAEVDEASRTGHVPAALINRWERALEDLRLWTFEPVVVHGDLAPEHVLVHDGEVSAIHSFSAAHASDPAEDLAWLQASAPEDALPIIAEAYAAARSGAEDPALMDRALLASELALARWLLHGVRTEDATIVDDATAMLRTLEEDVADAPEIGRSEPAVHWEVAPEEDEPAGDTDSDDDRVEHADPDEDHEADQATDLEGTAPHRIAGPAEETEQLHLGERLEDR</sequence>
<dbReference type="InterPro" id="IPR011009">
    <property type="entry name" value="Kinase-like_dom_sf"/>
</dbReference>
<feature type="compositionally biased region" description="Basic and acidic residues" evidence="1">
    <location>
        <begin position="365"/>
        <end position="376"/>
    </location>
</feature>
<dbReference type="Proteomes" id="UP000280668">
    <property type="component" value="Unassembled WGS sequence"/>
</dbReference>
<comment type="caution">
    <text evidence="3">The sequence shown here is derived from an EMBL/GenBank/DDBJ whole genome shotgun (WGS) entry which is preliminary data.</text>
</comment>
<reference evidence="3 4" key="1">
    <citation type="submission" date="2018-11" db="EMBL/GenBank/DDBJ databases">
        <title>Sequencing the genomes of 1000 actinobacteria strains.</title>
        <authorList>
            <person name="Klenk H.-P."/>
        </authorList>
    </citation>
    <scope>NUCLEOTIDE SEQUENCE [LARGE SCALE GENOMIC DNA]</scope>
    <source>
        <strain evidence="3 4">DSM 11294</strain>
    </source>
</reference>
<protein>
    <submittedName>
        <fullName evidence="3">Aminoglycoside phosphotransferase (APT) family kinase protein</fullName>
    </submittedName>
</protein>
<gene>
    <name evidence="3" type="ORF">EDD31_2101</name>
</gene>
<evidence type="ECO:0000313" key="4">
    <source>
        <dbReference type="Proteomes" id="UP000280668"/>
    </source>
</evidence>
<keyword evidence="3" id="KW-0418">Kinase</keyword>
<keyword evidence="4" id="KW-1185">Reference proteome</keyword>
<keyword evidence="3" id="KW-0808">Transferase</keyword>
<dbReference type="PANTHER" id="PTHR21310">
    <property type="entry name" value="AMINOGLYCOSIDE PHOSPHOTRANSFERASE-RELATED-RELATED"/>
    <property type="match status" value="1"/>
</dbReference>
<dbReference type="Gene3D" id="3.90.1200.10">
    <property type="match status" value="1"/>
</dbReference>
<dbReference type="EMBL" id="RKHK01000001">
    <property type="protein sequence ID" value="ROR73713.1"/>
    <property type="molecule type" value="Genomic_DNA"/>
</dbReference>
<dbReference type="PANTHER" id="PTHR21310:SF42">
    <property type="entry name" value="BIFUNCTIONAL AAC_APH"/>
    <property type="match status" value="1"/>
</dbReference>
<accession>A0A3N2BEM3</accession>
<dbReference type="GO" id="GO:0016301">
    <property type="term" value="F:kinase activity"/>
    <property type="evidence" value="ECO:0007669"/>
    <property type="project" value="UniProtKB-KW"/>
</dbReference>
<dbReference type="AlphaFoldDB" id="A0A3N2BEM3"/>
<evidence type="ECO:0000313" key="3">
    <source>
        <dbReference type="EMBL" id="ROR73713.1"/>
    </source>
</evidence>
<proteinExistence type="predicted"/>
<dbReference type="SUPFAM" id="SSF56112">
    <property type="entry name" value="Protein kinase-like (PK-like)"/>
    <property type="match status" value="1"/>
</dbReference>
<dbReference type="InterPro" id="IPR002575">
    <property type="entry name" value="Aminoglycoside_PTrfase"/>
</dbReference>